<accession>J9FPC3</accession>
<dbReference type="AlphaFoldDB" id="J9FPC3"/>
<gene>
    <name evidence="1" type="ORF">EVA_22668</name>
</gene>
<comment type="caution">
    <text evidence="1">The sequence shown here is derived from an EMBL/GenBank/DDBJ whole genome shotgun (WGS) entry which is preliminary data.</text>
</comment>
<protein>
    <submittedName>
        <fullName evidence="1">Uncharacterized protein</fullName>
    </submittedName>
</protein>
<name>J9FPC3_9ZZZZ</name>
<sequence>MKVNTLVREGLYIRTCRATRHYESVHSTRRVGQLHATNRSIRPYDLTLYL</sequence>
<organism evidence="1">
    <name type="scientific">gut metagenome</name>
    <dbReference type="NCBI Taxonomy" id="749906"/>
    <lineage>
        <taxon>unclassified sequences</taxon>
        <taxon>metagenomes</taxon>
        <taxon>organismal metagenomes</taxon>
    </lineage>
</organism>
<evidence type="ECO:0000313" key="1">
    <source>
        <dbReference type="EMBL" id="EJW89229.1"/>
    </source>
</evidence>
<proteinExistence type="predicted"/>
<dbReference type="EMBL" id="AMCI01009618">
    <property type="protein sequence ID" value="EJW89229.1"/>
    <property type="molecule type" value="Genomic_DNA"/>
</dbReference>
<reference evidence="1" key="1">
    <citation type="journal article" date="2012" name="PLoS ONE">
        <title>Gene sets for utilization of primary and secondary nutrition supplies in the distal gut of endangered iberian lynx.</title>
        <authorList>
            <person name="Alcaide M."/>
            <person name="Messina E."/>
            <person name="Richter M."/>
            <person name="Bargiela R."/>
            <person name="Peplies J."/>
            <person name="Huws S.A."/>
            <person name="Newbold C.J."/>
            <person name="Golyshin P.N."/>
            <person name="Simon M.A."/>
            <person name="Lopez G."/>
            <person name="Yakimov M.M."/>
            <person name="Ferrer M."/>
        </authorList>
    </citation>
    <scope>NUCLEOTIDE SEQUENCE</scope>
</reference>